<proteinExistence type="predicted"/>
<name>A0A1H9HE40_9BACI</name>
<organism evidence="1 2">
    <name type="scientific">Lysinibacillus fusiformis</name>
    <dbReference type="NCBI Taxonomy" id="28031"/>
    <lineage>
        <taxon>Bacteria</taxon>
        <taxon>Bacillati</taxon>
        <taxon>Bacillota</taxon>
        <taxon>Bacilli</taxon>
        <taxon>Bacillales</taxon>
        <taxon>Bacillaceae</taxon>
        <taxon>Lysinibacillus</taxon>
    </lineage>
</organism>
<evidence type="ECO:0000313" key="1">
    <source>
        <dbReference type="EMBL" id="SEQ60567.1"/>
    </source>
</evidence>
<reference evidence="1 2" key="1">
    <citation type="submission" date="2016-10" db="EMBL/GenBank/DDBJ databases">
        <authorList>
            <person name="Varghese N."/>
            <person name="Submissions S."/>
        </authorList>
    </citation>
    <scope>NUCLEOTIDE SEQUENCE [LARGE SCALE GENOMIC DNA]</scope>
    <source>
        <strain evidence="1 2">TC-13</strain>
    </source>
</reference>
<accession>A0A1H9HE40</accession>
<dbReference type="Pfam" id="PF05595">
    <property type="entry name" value="DUF771"/>
    <property type="match status" value="1"/>
</dbReference>
<evidence type="ECO:0000313" key="2">
    <source>
        <dbReference type="Proteomes" id="UP000199410"/>
    </source>
</evidence>
<dbReference type="EMBL" id="FOEL01000006">
    <property type="protein sequence ID" value="SEQ60567.1"/>
    <property type="molecule type" value="Genomic_DNA"/>
</dbReference>
<dbReference type="InterPro" id="IPR008489">
    <property type="entry name" value="DUF771"/>
</dbReference>
<dbReference type="AlphaFoldDB" id="A0A1H9HE40"/>
<gene>
    <name evidence="1" type="ORF">SAMN02787113_02000</name>
</gene>
<dbReference type="Proteomes" id="UP000199410">
    <property type="component" value="Unassembled WGS sequence"/>
</dbReference>
<dbReference type="RefSeq" id="WP_089985993.1">
    <property type="nucleotide sequence ID" value="NZ_FMVP01000006.1"/>
</dbReference>
<protein>
    <submittedName>
        <fullName evidence="1">Prophage pi2 protein 07</fullName>
    </submittedName>
</protein>
<sequence length="109" mass="12855">MQQLQVNLTIPVPEGYVMVKKVELEELKYESLSGICWTMTDLEQRIKKKRNWIKDNVLFPSKFREILDTENGGFVYYPKGIGEHWSFHAIQMANFIDENYSLIFGYEGK</sequence>
<comment type="caution">
    <text evidence="1">The sequence shown here is derived from an EMBL/GenBank/DDBJ whole genome shotgun (WGS) entry which is preliminary data.</text>
</comment>